<dbReference type="GO" id="GO:0003677">
    <property type="term" value="F:DNA binding"/>
    <property type="evidence" value="ECO:0007669"/>
    <property type="project" value="UniProtKB-KW"/>
</dbReference>
<dbReference type="EMBL" id="LWGR01000003">
    <property type="protein sequence ID" value="KZM75396.1"/>
    <property type="molecule type" value="Genomic_DNA"/>
</dbReference>
<keyword evidence="4" id="KW-1185">Reference proteome</keyword>
<name>A0A0U1Z2M2_9NOCA</name>
<evidence type="ECO:0000313" key="2">
    <source>
        <dbReference type="EMBL" id="AJO72779.1"/>
    </source>
</evidence>
<dbReference type="InterPro" id="IPR004401">
    <property type="entry name" value="YbaB/EbfC"/>
</dbReference>
<gene>
    <name evidence="3" type="ORF">AWN90_18600</name>
</gene>
<evidence type="ECO:0000313" key="4">
    <source>
        <dbReference type="Proteomes" id="UP000076512"/>
    </source>
</evidence>
<dbReference type="Pfam" id="PF02575">
    <property type="entry name" value="YbaB_DNA_bd"/>
    <property type="match status" value="1"/>
</dbReference>
<dbReference type="EMBL" id="KP161205">
    <property type="protein sequence ID" value="AJO72779.1"/>
    <property type="molecule type" value="Genomic_DNA"/>
</dbReference>
<keyword evidence="2" id="KW-0238">DNA-binding</keyword>
<feature type="region of interest" description="Disordered" evidence="1">
    <location>
        <begin position="128"/>
        <end position="148"/>
    </location>
</feature>
<dbReference type="Gene3D" id="3.30.1310.10">
    <property type="entry name" value="Nucleoid-associated protein YbaB-like domain"/>
    <property type="match status" value="1"/>
</dbReference>
<reference evidence="2" key="2">
    <citation type="journal article" date="2016" name="Org. Biomol. Chem.">
        <title>Target-specific identification and characterization of the putative gene cluster for brasilinolide biosynthesis revealing the mechanistic insights and combinatorial synthetic utility of 2-deoxy-l-fucose biosynthetic enzymes.</title>
        <authorList>
            <person name="Chiu H.T."/>
            <person name="Weng C.P."/>
            <person name="Lin Y.C."/>
            <person name="Chen K.H."/>
        </authorList>
    </citation>
    <scope>NUCLEOTIDE SEQUENCE</scope>
    <source>
        <strain evidence="2">IFM 0406</strain>
    </source>
</reference>
<protein>
    <submittedName>
        <fullName evidence="2">YbaB/EbfC DNA-binding protein</fullName>
    </submittedName>
</protein>
<sequence length="148" mass="16201">MERWERDEIRSANAHLRSELDAIESDFDREMGQLGEIYRKLAAMKVHATSPHDLARVTVNSSGVVVEVSIAEDAYKRSTPRQLSEDLNTAIRGAVQAAGQAREEVLGPVKSIVDGMADLGDIVAGAPSLRELEQQLSQPPAEPPDRSR</sequence>
<reference evidence="3 4" key="3">
    <citation type="submission" date="2016-04" db="EMBL/GenBank/DDBJ databases">
        <authorList>
            <person name="Evans L.H."/>
            <person name="Alamgir A."/>
            <person name="Owens N."/>
            <person name="Weber N.D."/>
            <person name="Virtaneva K."/>
            <person name="Barbian K."/>
            <person name="Babar A."/>
            <person name="Rosenke K."/>
        </authorList>
    </citation>
    <scope>NUCLEOTIDE SEQUENCE [LARGE SCALE GENOMIC DNA]</scope>
    <source>
        <strain evidence="3 4">IFM 0406</strain>
    </source>
</reference>
<evidence type="ECO:0000256" key="1">
    <source>
        <dbReference type="SAM" id="MobiDB-lite"/>
    </source>
</evidence>
<dbReference type="SUPFAM" id="SSF82607">
    <property type="entry name" value="YbaB-like"/>
    <property type="match status" value="1"/>
</dbReference>
<dbReference type="Proteomes" id="UP000076512">
    <property type="component" value="Unassembled WGS sequence"/>
</dbReference>
<evidence type="ECO:0000313" key="3">
    <source>
        <dbReference type="EMBL" id="KZM75396.1"/>
    </source>
</evidence>
<dbReference type="InterPro" id="IPR036894">
    <property type="entry name" value="YbaB-like_sf"/>
</dbReference>
<dbReference type="STRING" id="455432.AWN90_18600"/>
<organism evidence="2">
    <name type="scientific">Nocardia terpenica</name>
    <dbReference type="NCBI Taxonomy" id="455432"/>
    <lineage>
        <taxon>Bacteria</taxon>
        <taxon>Bacillati</taxon>
        <taxon>Actinomycetota</taxon>
        <taxon>Actinomycetes</taxon>
        <taxon>Mycobacteriales</taxon>
        <taxon>Nocardiaceae</taxon>
        <taxon>Nocardia</taxon>
    </lineage>
</organism>
<accession>A0A0U1Z2M2</accession>
<dbReference type="AlphaFoldDB" id="A0A0U1Z2M2"/>
<proteinExistence type="predicted"/>
<reference evidence="2" key="1">
    <citation type="submission" date="2014-11" db="EMBL/GenBank/DDBJ databases">
        <authorList>
            <person name="Zhu J."/>
            <person name="Qi W."/>
            <person name="Song R."/>
        </authorList>
    </citation>
    <scope>NUCLEOTIDE SEQUENCE</scope>
    <source>
        <strain evidence="2">IFM 0406</strain>
    </source>
</reference>
<dbReference type="OrthoDB" id="4559751at2"/>